<dbReference type="KEGG" id="bpm:BURPS1710b_2832"/>
<protein>
    <submittedName>
        <fullName evidence="2">Uncharacterized protein</fullName>
    </submittedName>
</protein>
<evidence type="ECO:0000313" key="2">
    <source>
        <dbReference type="EMBL" id="ABA49890.1"/>
    </source>
</evidence>
<gene>
    <name evidence="2" type="ordered locus">BURPS1710b_2832</name>
</gene>
<evidence type="ECO:0000313" key="3">
    <source>
        <dbReference type="Proteomes" id="UP000002700"/>
    </source>
</evidence>
<accession>Q3JQD7</accession>
<reference evidence="2 3" key="1">
    <citation type="submission" date="2005-09" db="EMBL/GenBank/DDBJ databases">
        <authorList>
            <person name="Woods D.E."/>
            <person name="Nierman W.C."/>
        </authorList>
    </citation>
    <scope>NUCLEOTIDE SEQUENCE [LARGE SCALE GENOMIC DNA]</scope>
    <source>
        <strain evidence="2 3">1710b</strain>
    </source>
</reference>
<dbReference type="EnsemblBacteria" id="ABA49890">
    <property type="protein sequence ID" value="ABA49890"/>
    <property type="gene ID" value="BURPS1710b_2832"/>
</dbReference>
<organism evidence="2 3">
    <name type="scientific">Burkholderia pseudomallei (strain 1710b)</name>
    <dbReference type="NCBI Taxonomy" id="320372"/>
    <lineage>
        <taxon>Bacteria</taxon>
        <taxon>Pseudomonadati</taxon>
        <taxon>Pseudomonadota</taxon>
        <taxon>Betaproteobacteria</taxon>
        <taxon>Burkholderiales</taxon>
        <taxon>Burkholderiaceae</taxon>
        <taxon>Burkholderia</taxon>
        <taxon>pseudomallei group</taxon>
    </lineage>
</organism>
<dbReference type="EMBL" id="CP000124">
    <property type="protein sequence ID" value="ABA49890.1"/>
    <property type="molecule type" value="Genomic_DNA"/>
</dbReference>
<dbReference type="HOGENOM" id="CLU_3325612_0_0_4"/>
<feature type="region of interest" description="Disordered" evidence="1">
    <location>
        <begin position="1"/>
        <end position="38"/>
    </location>
</feature>
<evidence type="ECO:0000256" key="1">
    <source>
        <dbReference type="SAM" id="MobiDB-lite"/>
    </source>
</evidence>
<sequence length="38" mass="4069">MICVQTNPTRDENVRRNAVAAERGDASRAHARASAGLC</sequence>
<proteinExistence type="predicted"/>
<name>Q3JQD7_BURP1</name>
<dbReference type="Proteomes" id="UP000002700">
    <property type="component" value="Chromosome I"/>
</dbReference>
<dbReference type="AlphaFoldDB" id="Q3JQD7"/>